<evidence type="ECO:0000313" key="2">
    <source>
        <dbReference type="Proteomes" id="UP000297280"/>
    </source>
</evidence>
<protein>
    <submittedName>
        <fullName evidence="1">Uncharacterized protein</fullName>
    </submittedName>
</protein>
<sequence length="221" mass="25827">MHLTIHGSKRNSQVEDQSIDYCILRCIANYSSPRYWVFDIEDLHCAACCKQMRDQRRRDYEKSWRWGERVKGAWRHQHCVNSWCHGVCGHGRRSHDVLTRLGVNTTRKIKYLQLTTSSTHMDADILASVITVLKPFISKLSGLEILLVSSANSIGRSKGMWKGSRQEARRFICCFVELEEWLVEGARLEIKGLGKFGELEGMWWDVRRRWWRIGGRVGDER</sequence>
<keyword evidence="2" id="KW-1185">Reference proteome</keyword>
<accession>A0A4Z1L1B8</accession>
<reference evidence="1 2" key="1">
    <citation type="submission" date="2017-12" db="EMBL/GenBank/DDBJ databases">
        <title>Comparative genomics of Botrytis spp.</title>
        <authorList>
            <person name="Valero-Jimenez C.A."/>
            <person name="Tapia P."/>
            <person name="Veloso J."/>
            <person name="Silva-Moreno E."/>
            <person name="Staats M."/>
            <person name="Valdes J.H."/>
            <person name="Van Kan J.A.L."/>
        </authorList>
    </citation>
    <scope>NUCLEOTIDE SEQUENCE [LARGE SCALE GENOMIC DNA]</scope>
    <source>
        <strain evidence="1 2">MUCL3349</strain>
    </source>
</reference>
<name>A0A4Z1L1B8_9HELO</name>
<evidence type="ECO:0000313" key="1">
    <source>
        <dbReference type="EMBL" id="TGO90595.1"/>
    </source>
</evidence>
<proteinExistence type="predicted"/>
<dbReference type="EMBL" id="PQXO01000058">
    <property type="protein sequence ID" value="TGO90595.1"/>
    <property type="molecule type" value="Genomic_DNA"/>
</dbReference>
<dbReference type="Proteomes" id="UP000297280">
    <property type="component" value="Unassembled WGS sequence"/>
</dbReference>
<comment type="caution">
    <text evidence="1">The sequence shown here is derived from an EMBL/GenBank/DDBJ whole genome shotgun (WGS) entry which is preliminary data.</text>
</comment>
<dbReference type="AlphaFoldDB" id="A0A4Z1L1B8"/>
<organism evidence="1 2">
    <name type="scientific">Botrytis porri</name>
    <dbReference type="NCBI Taxonomy" id="87229"/>
    <lineage>
        <taxon>Eukaryota</taxon>
        <taxon>Fungi</taxon>
        <taxon>Dikarya</taxon>
        <taxon>Ascomycota</taxon>
        <taxon>Pezizomycotina</taxon>
        <taxon>Leotiomycetes</taxon>
        <taxon>Helotiales</taxon>
        <taxon>Sclerotiniaceae</taxon>
        <taxon>Botrytis</taxon>
    </lineage>
</organism>
<gene>
    <name evidence="1" type="ORF">BPOR_0058g00140</name>
</gene>